<dbReference type="PANTHER" id="PTHR22945:SF40">
    <property type="entry name" value="SERPENTINE RECEPTOR, CLASS D (DELTA)-RELATED"/>
    <property type="match status" value="1"/>
</dbReference>
<protein>
    <recommendedName>
        <fullName evidence="9">G protein-coupled receptor</fullName>
    </recommendedName>
</protein>
<feature type="transmembrane region" description="Helical" evidence="6">
    <location>
        <begin position="160"/>
        <end position="181"/>
    </location>
</feature>
<keyword evidence="5 6" id="KW-0472">Membrane</keyword>
<evidence type="ECO:0000256" key="1">
    <source>
        <dbReference type="ARBA" id="ARBA00004141"/>
    </source>
</evidence>
<evidence type="ECO:0000313" key="8">
    <source>
        <dbReference type="Proteomes" id="UP000835052"/>
    </source>
</evidence>
<feature type="transmembrane region" description="Helical" evidence="6">
    <location>
        <begin position="302"/>
        <end position="320"/>
    </location>
</feature>
<comment type="caution">
    <text evidence="7">The sequence shown here is derived from an EMBL/GenBank/DDBJ whole genome shotgun (WGS) entry which is preliminary data.</text>
</comment>
<feature type="transmembrane region" description="Helical" evidence="6">
    <location>
        <begin position="565"/>
        <end position="584"/>
    </location>
</feature>
<evidence type="ECO:0000313" key="7">
    <source>
        <dbReference type="EMBL" id="CAD6200176.1"/>
    </source>
</evidence>
<evidence type="ECO:0000256" key="2">
    <source>
        <dbReference type="ARBA" id="ARBA00009166"/>
    </source>
</evidence>
<reference evidence="7" key="1">
    <citation type="submission" date="2020-10" db="EMBL/GenBank/DDBJ databases">
        <authorList>
            <person name="Kikuchi T."/>
        </authorList>
    </citation>
    <scope>NUCLEOTIDE SEQUENCE</scope>
    <source>
        <strain evidence="7">NKZ352</strain>
    </source>
</reference>
<evidence type="ECO:0000256" key="3">
    <source>
        <dbReference type="ARBA" id="ARBA00022692"/>
    </source>
</evidence>
<feature type="transmembrane region" description="Helical" evidence="6">
    <location>
        <begin position="479"/>
        <end position="501"/>
    </location>
</feature>
<evidence type="ECO:0000256" key="4">
    <source>
        <dbReference type="ARBA" id="ARBA00022989"/>
    </source>
</evidence>
<keyword evidence="3 6" id="KW-0812">Transmembrane</keyword>
<sequence>MNVSEAVRLKVERHAGKVGRSSGPAPELVRKTFGHIKLVDQRINIRDIEAVLNAVLLKDSIRNSLLFGYTVSLTILLVNVATTDLILSAASGFVMTRIMTIGNNIAFVFHGFCGRFGSELCFQGHSFILHCLVHCVLLTVISFAYRLFVLRRPPPKPIFLWLSIIAIYIPSFVMFYTYLYALEKDPSIIEGLKKQRNNIDWENLAHGFTISVFTFTVAGCCNYLFLIATVGCFTVIIIRRKAHAILLTASQSLSPSTKRVHKTLMKALAMQASLPFLMYIADLIFTSIYLFGIKSSPMENSVFLITTLPPALSPIMYIYYVRPYRKGLLEWISKFTRILLLNVASTDLLCSAASGFVMTRIMTIDNHLGFIFPGPCRYFGEKICFWGHSFMLMVLAHCVVLTVISFAYRLFVLRHPPPSQRLLWLSIFLGFLPSFVMFYTYLYALESDPTVTNDLKNQRSDIIWDSYTHAFTITAFSPTVAGCCTYLGVLTTAAIATVLIIRRKAQKILTNASESLSPSTKQLHKTLMKALAVQASLPFLMYIADLMFTSIYLFEIKSSPVESSVFLITTFPPALSPILYIYYVRPYRKRPTGMDQKMYRIQESTTSNLCRRDGFELLKNLSCHRTLTGK</sequence>
<feature type="transmembrane region" description="Helical" evidence="6">
    <location>
        <begin position="390"/>
        <end position="411"/>
    </location>
</feature>
<name>A0A8S1HX60_9PELO</name>
<dbReference type="Gene3D" id="1.20.1070.10">
    <property type="entry name" value="Rhodopsin 7-helix transmembrane proteins"/>
    <property type="match status" value="2"/>
</dbReference>
<accession>A0A8S1HX60</accession>
<feature type="transmembrane region" description="Helical" evidence="6">
    <location>
        <begin position="423"/>
        <end position="444"/>
    </location>
</feature>
<proteinExistence type="inferred from homology"/>
<feature type="transmembrane region" description="Helical" evidence="6">
    <location>
        <begin position="210"/>
        <end position="238"/>
    </location>
</feature>
<feature type="transmembrane region" description="Helical" evidence="6">
    <location>
        <begin position="66"/>
        <end position="90"/>
    </location>
</feature>
<feature type="transmembrane region" description="Helical" evidence="6">
    <location>
        <begin position="268"/>
        <end position="290"/>
    </location>
</feature>
<keyword evidence="8" id="KW-1185">Reference proteome</keyword>
<dbReference type="EMBL" id="CAJGYM010000247">
    <property type="protein sequence ID" value="CAD6200176.1"/>
    <property type="molecule type" value="Genomic_DNA"/>
</dbReference>
<dbReference type="SUPFAM" id="SSF81321">
    <property type="entry name" value="Family A G protein-coupled receptor-like"/>
    <property type="match status" value="2"/>
</dbReference>
<keyword evidence="4 6" id="KW-1133">Transmembrane helix</keyword>
<dbReference type="Pfam" id="PF10317">
    <property type="entry name" value="7TM_GPCR_Srd"/>
    <property type="match status" value="2"/>
</dbReference>
<gene>
    <name evidence="7" type="ORF">CAUJ_LOCUS16074</name>
</gene>
<feature type="transmembrane region" description="Helical" evidence="6">
    <location>
        <begin position="340"/>
        <end position="362"/>
    </location>
</feature>
<feature type="transmembrane region" description="Helical" evidence="6">
    <location>
        <begin position="531"/>
        <end position="553"/>
    </location>
</feature>
<evidence type="ECO:0000256" key="5">
    <source>
        <dbReference type="ARBA" id="ARBA00023136"/>
    </source>
</evidence>
<comment type="similarity">
    <text evidence="2">Belongs to the nematode receptor-like protein srd family.</text>
</comment>
<feature type="transmembrane region" description="Helical" evidence="6">
    <location>
        <begin position="127"/>
        <end position="148"/>
    </location>
</feature>
<dbReference type="InterPro" id="IPR050920">
    <property type="entry name" value="Nematode_rcpt-like_delta"/>
</dbReference>
<dbReference type="PANTHER" id="PTHR22945">
    <property type="entry name" value="SERPENTINE RECEPTOR, CLASS D DELTA"/>
    <property type="match status" value="1"/>
</dbReference>
<dbReference type="AlphaFoldDB" id="A0A8S1HX60"/>
<organism evidence="7 8">
    <name type="scientific">Caenorhabditis auriculariae</name>
    <dbReference type="NCBI Taxonomy" id="2777116"/>
    <lineage>
        <taxon>Eukaryota</taxon>
        <taxon>Metazoa</taxon>
        <taxon>Ecdysozoa</taxon>
        <taxon>Nematoda</taxon>
        <taxon>Chromadorea</taxon>
        <taxon>Rhabditida</taxon>
        <taxon>Rhabditina</taxon>
        <taxon>Rhabditomorpha</taxon>
        <taxon>Rhabditoidea</taxon>
        <taxon>Rhabditidae</taxon>
        <taxon>Peloderinae</taxon>
        <taxon>Caenorhabditis</taxon>
    </lineage>
</organism>
<evidence type="ECO:0000256" key="6">
    <source>
        <dbReference type="SAM" id="Phobius"/>
    </source>
</evidence>
<dbReference type="GO" id="GO:0016020">
    <property type="term" value="C:membrane"/>
    <property type="evidence" value="ECO:0007669"/>
    <property type="project" value="UniProtKB-SubCell"/>
</dbReference>
<comment type="subcellular location">
    <subcellularLocation>
        <location evidence="1">Membrane</location>
        <topology evidence="1">Multi-pass membrane protein</topology>
    </subcellularLocation>
</comment>
<dbReference type="InterPro" id="IPR019421">
    <property type="entry name" value="7TM_GPCR_serpentine_rcpt_Srd"/>
</dbReference>
<dbReference type="Proteomes" id="UP000835052">
    <property type="component" value="Unassembled WGS sequence"/>
</dbReference>
<evidence type="ECO:0008006" key="9">
    <source>
        <dbReference type="Google" id="ProtNLM"/>
    </source>
</evidence>